<evidence type="ECO:0000259" key="2">
    <source>
        <dbReference type="Pfam" id="PF03795"/>
    </source>
</evidence>
<comment type="similarity">
    <text evidence="1">Belongs to the YciI family.</text>
</comment>
<sequence>MLYVLTLHYIRPPEEIQLHLDSHRQWLARHIRAGRILVAGRSEDRTGGVVIASCEGRDELDRMIADDSFVIHELVQVSVQSFEPAVCAHGLPQGWASNAAVVKP</sequence>
<dbReference type="RefSeq" id="WP_092740675.1">
    <property type="nucleotide sequence ID" value="NZ_FMZC01000002.1"/>
</dbReference>
<name>A0A1G6M6M3_9BURK</name>
<dbReference type="InterPro" id="IPR011008">
    <property type="entry name" value="Dimeric_a/b-barrel"/>
</dbReference>
<gene>
    <name evidence="3" type="ORF">SAMN05192589_102338</name>
</gene>
<dbReference type="OrthoDB" id="9814407at2"/>
<dbReference type="Proteomes" id="UP000198781">
    <property type="component" value="Unassembled WGS sequence"/>
</dbReference>
<dbReference type="PANTHER" id="PTHR37828">
    <property type="entry name" value="GSR2449 PROTEIN"/>
    <property type="match status" value="1"/>
</dbReference>
<keyword evidence="4" id="KW-1185">Reference proteome</keyword>
<organism evidence="3 4">
    <name type="scientific">Paracidovorax valerianellae</name>
    <dbReference type="NCBI Taxonomy" id="187868"/>
    <lineage>
        <taxon>Bacteria</taxon>
        <taxon>Pseudomonadati</taxon>
        <taxon>Pseudomonadota</taxon>
        <taxon>Betaproteobacteria</taxon>
        <taxon>Burkholderiales</taxon>
        <taxon>Comamonadaceae</taxon>
        <taxon>Paracidovorax</taxon>
    </lineage>
</organism>
<dbReference type="STRING" id="187868.SAMN05192589_102338"/>
<proteinExistence type="inferred from homology"/>
<dbReference type="EMBL" id="FMZC01000002">
    <property type="protein sequence ID" value="SDC51212.1"/>
    <property type="molecule type" value="Genomic_DNA"/>
</dbReference>
<dbReference type="SUPFAM" id="SSF54909">
    <property type="entry name" value="Dimeric alpha+beta barrel"/>
    <property type="match status" value="1"/>
</dbReference>
<feature type="domain" description="YCII-related" evidence="2">
    <location>
        <begin position="1"/>
        <end position="74"/>
    </location>
</feature>
<evidence type="ECO:0000256" key="1">
    <source>
        <dbReference type="ARBA" id="ARBA00007689"/>
    </source>
</evidence>
<dbReference type="Pfam" id="PF03795">
    <property type="entry name" value="YCII"/>
    <property type="match status" value="1"/>
</dbReference>
<reference evidence="3 4" key="1">
    <citation type="submission" date="2016-10" db="EMBL/GenBank/DDBJ databases">
        <authorList>
            <person name="de Groot N.N."/>
        </authorList>
    </citation>
    <scope>NUCLEOTIDE SEQUENCE [LARGE SCALE GENOMIC DNA]</scope>
    <source>
        <strain evidence="3 4">DSM 16619</strain>
    </source>
</reference>
<dbReference type="PANTHER" id="PTHR37828:SF1">
    <property type="entry name" value="YCII-RELATED DOMAIN-CONTAINING PROTEIN"/>
    <property type="match status" value="1"/>
</dbReference>
<dbReference type="InterPro" id="IPR005545">
    <property type="entry name" value="YCII"/>
</dbReference>
<protein>
    <submittedName>
        <fullName evidence="3">Uncharacterized conserved protein YciI, contains a putative active-site phosphohistidine</fullName>
    </submittedName>
</protein>
<accession>A0A1G6M6M3</accession>
<dbReference type="AlphaFoldDB" id="A0A1G6M6M3"/>
<dbReference type="Gene3D" id="3.30.70.1060">
    <property type="entry name" value="Dimeric alpha+beta barrel"/>
    <property type="match status" value="1"/>
</dbReference>
<evidence type="ECO:0000313" key="4">
    <source>
        <dbReference type="Proteomes" id="UP000198781"/>
    </source>
</evidence>
<evidence type="ECO:0000313" key="3">
    <source>
        <dbReference type="EMBL" id="SDC51212.1"/>
    </source>
</evidence>